<dbReference type="FunCoup" id="C4WUN7">
    <property type="interactions" value="96"/>
</dbReference>
<name>C4WUN7_ACYPI</name>
<dbReference type="InterPro" id="IPR024857">
    <property type="entry name" value="Cappuccino"/>
</dbReference>
<dbReference type="PANTHER" id="PTHR16230">
    <property type="entry name" value="CAPPUCCINO"/>
    <property type="match status" value="1"/>
</dbReference>
<organism evidence="1">
    <name type="scientific">Acyrthosiphon pisum</name>
    <name type="common">Pea aphid</name>
    <dbReference type="NCBI Taxonomy" id="7029"/>
    <lineage>
        <taxon>Eukaryota</taxon>
        <taxon>Metazoa</taxon>
        <taxon>Ecdysozoa</taxon>
        <taxon>Arthropoda</taxon>
        <taxon>Hexapoda</taxon>
        <taxon>Insecta</taxon>
        <taxon>Pterygota</taxon>
        <taxon>Neoptera</taxon>
        <taxon>Paraneoptera</taxon>
        <taxon>Hemiptera</taxon>
        <taxon>Sternorrhyncha</taxon>
        <taxon>Aphidomorpha</taxon>
        <taxon>Aphidoidea</taxon>
        <taxon>Aphididae</taxon>
        <taxon>Macrosiphini</taxon>
        <taxon>Acyrthosiphon</taxon>
    </lineage>
</organism>
<dbReference type="EMBL" id="AK341150">
    <property type="protein sequence ID" value="BAH71607.1"/>
    <property type="molecule type" value="mRNA"/>
</dbReference>
<evidence type="ECO:0000313" key="3">
    <source>
        <dbReference type="Proteomes" id="UP000007819"/>
    </source>
</evidence>
<dbReference type="KEGG" id="api:100160719"/>
<accession>J9JP20</accession>
<dbReference type="eggNOG" id="ENOG502SAED">
    <property type="taxonomic scope" value="Eukaryota"/>
</dbReference>
<protein>
    <submittedName>
        <fullName evidence="1">ACYPI001996 protein</fullName>
    </submittedName>
</protein>
<dbReference type="PANTHER" id="PTHR16230:SF3">
    <property type="entry name" value="BIOGENESIS OF LYSOSOMAL ORGANELLES COMPLEX-1, SUBUNIT 4, CAPPUCCINO"/>
    <property type="match status" value="1"/>
</dbReference>
<dbReference type="AlphaFoldDB" id="C4WUN7"/>
<dbReference type="EnsemblMetazoa" id="NM_001246146.2">
    <property type="protein sequence ID" value="NP_001233075.1"/>
    <property type="gene ID" value="LOC100160719"/>
</dbReference>
<gene>
    <name evidence="1" type="primary">ACYPI001996</name>
    <name evidence="2" type="synonym">100160719</name>
</gene>
<dbReference type="InParanoid" id="C4WUN7"/>
<reference evidence="1" key="1">
    <citation type="submission" date="2009-06" db="EMBL/GenBank/DDBJ databases">
        <title>A full-length cDNA resource of the pea aphid, Acyrthosiphon pisum.</title>
        <authorList>
            <person name="Shigenobu S."/>
            <person name="Nakabachi A."/>
            <person name="Richards S."/>
        </authorList>
    </citation>
    <scope>NUCLEOTIDE SEQUENCE</scope>
    <source>
        <strain evidence="1">LSR1</strain>
        <tissue evidence="1">Whole body</tissue>
    </source>
</reference>
<dbReference type="STRING" id="7029.C4WUN7"/>
<dbReference type="GO" id="GO:0031083">
    <property type="term" value="C:BLOC-1 complex"/>
    <property type="evidence" value="ECO:0007669"/>
    <property type="project" value="TreeGrafter"/>
</dbReference>
<proteinExistence type="evidence at transcript level"/>
<dbReference type="HOGENOM" id="CLU_096507_1_1_1"/>
<dbReference type="OrthoDB" id="2372305at2759"/>
<sequence length="165" mass="19006">MMLDELAIDYSEYLKVNNENEVGALKDVVEDMLTRLEEFQTFMEMVRALRMESTVMHYDSIKEMKSKVTELTDTVNKLEKLVNKVGEDVELVDQQLTEAEACMPINKDGPLNTILKPFFKKQEDHSSRQLPAYEPPVIFKSDDYFLATEAEDALKIIDNDTTTNN</sequence>
<reference evidence="2" key="3">
    <citation type="submission" date="2022-06" db="UniProtKB">
        <authorList>
            <consortium name="EnsemblMetazoa"/>
        </authorList>
    </citation>
    <scope>IDENTIFICATION</scope>
</reference>
<keyword evidence="3" id="KW-1185">Reference proteome</keyword>
<dbReference type="Proteomes" id="UP000007819">
    <property type="component" value="Chromosome A2"/>
</dbReference>
<reference evidence="3" key="2">
    <citation type="submission" date="2010-06" db="EMBL/GenBank/DDBJ databases">
        <authorList>
            <person name="Jiang H."/>
            <person name="Abraham K."/>
            <person name="Ali S."/>
            <person name="Alsbrooks S.L."/>
            <person name="Anim B.N."/>
            <person name="Anosike U.S."/>
            <person name="Attaway T."/>
            <person name="Bandaranaike D.P."/>
            <person name="Battles P.K."/>
            <person name="Bell S.N."/>
            <person name="Bell A.V."/>
            <person name="Beltran B."/>
            <person name="Bickham C."/>
            <person name="Bustamante Y."/>
            <person name="Caleb T."/>
            <person name="Canada A."/>
            <person name="Cardenas V."/>
            <person name="Carter K."/>
            <person name="Chacko J."/>
            <person name="Chandrabose M.N."/>
            <person name="Chavez D."/>
            <person name="Chavez A."/>
            <person name="Chen L."/>
            <person name="Chu H.-S."/>
            <person name="Claassen K.J."/>
            <person name="Cockrell R."/>
            <person name="Collins M."/>
            <person name="Cooper J.A."/>
            <person name="Cree A."/>
            <person name="Curry S.M."/>
            <person name="Da Y."/>
            <person name="Dao M.D."/>
            <person name="Das B."/>
            <person name="Davila M.-L."/>
            <person name="Davy-Carroll L."/>
            <person name="Denson S."/>
            <person name="Dinh H."/>
            <person name="Ebong V.E."/>
            <person name="Edwards J.R."/>
            <person name="Egan A."/>
            <person name="El-Daye J."/>
            <person name="Escobedo L."/>
            <person name="Fernandez S."/>
            <person name="Fernando P.R."/>
            <person name="Flagg N."/>
            <person name="Forbes L.D."/>
            <person name="Fowler R.G."/>
            <person name="Fu Q."/>
            <person name="Gabisi R.A."/>
            <person name="Ganer J."/>
            <person name="Garbino Pronczuk A."/>
            <person name="Garcia R.M."/>
            <person name="Garner T."/>
            <person name="Garrett T.E."/>
            <person name="Gonzalez D.A."/>
            <person name="Hamid H."/>
            <person name="Hawkins E.S."/>
            <person name="Hirani K."/>
            <person name="Hogues M.E."/>
            <person name="Hollins B."/>
            <person name="Hsiao C.-H."/>
            <person name="Jabil R."/>
            <person name="James M.L."/>
            <person name="Jhangiani S.N."/>
            <person name="Johnson B."/>
            <person name="Johnson Q."/>
            <person name="Joshi V."/>
            <person name="Kalu J.B."/>
            <person name="Kam C."/>
            <person name="Kashfia A."/>
            <person name="Keebler J."/>
            <person name="Kisamo H."/>
            <person name="Kovar C.L."/>
            <person name="Lago L.A."/>
            <person name="Lai C.-Y."/>
            <person name="Laidlaw J."/>
            <person name="Lara F."/>
            <person name="Le T.-K."/>
            <person name="Lee S.L."/>
            <person name="Legall F.H."/>
            <person name="Lemon S.J."/>
            <person name="Lewis L.R."/>
            <person name="Li B."/>
            <person name="Liu Y."/>
            <person name="Liu Y.-S."/>
            <person name="Lopez J."/>
            <person name="Lozado R.J."/>
            <person name="Lu J."/>
            <person name="Madu R.C."/>
            <person name="Maheshwari M."/>
            <person name="Maheshwari R."/>
            <person name="Malloy K."/>
            <person name="Martinez E."/>
            <person name="Mathew T."/>
            <person name="Mercado I.C."/>
            <person name="Mercado C."/>
            <person name="Meyer B."/>
            <person name="Montgomery K."/>
            <person name="Morgan M.B."/>
            <person name="Munidasa M."/>
            <person name="Nazareth L.V."/>
            <person name="Nelson J."/>
            <person name="Ng B.M."/>
            <person name="Nguyen N.B."/>
            <person name="Nguyen P.Q."/>
            <person name="Nguyen T."/>
            <person name="Obregon M."/>
            <person name="Okwuonu G.O."/>
            <person name="Onwere C.G."/>
            <person name="Orozco G."/>
            <person name="Parra A."/>
            <person name="Patel S."/>
            <person name="Patil S."/>
            <person name="Perez A."/>
            <person name="Perez Y."/>
            <person name="Pham C."/>
            <person name="Primus E.L."/>
            <person name="Pu L.-L."/>
            <person name="Puazo M."/>
            <person name="Qin X."/>
            <person name="Quiroz J.B."/>
            <person name="Reese J."/>
            <person name="Richards S."/>
            <person name="Rives C.M."/>
            <person name="Robberts R."/>
            <person name="Ruiz S.J."/>
            <person name="Ruiz M.J."/>
            <person name="Santibanez J."/>
            <person name="Schneider B.W."/>
            <person name="Sisson I."/>
            <person name="Smith M."/>
            <person name="Sodergren E."/>
            <person name="Song X.-Z."/>
            <person name="Song B.B."/>
            <person name="Summersgill H."/>
            <person name="Thelus R."/>
            <person name="Thornton R.D."/>
            <person name="Trejos Z.Y."/>
            <person name="Usmani K."/>
            <person name="Vattathil S."/>
            <person name="Villasana D."/>
            <person name="Walker D.L."/>
            <person name="Wang S."/>
            <person name="Wang K."/>
            <person name="White C.S."/>
            <person name="Williams A.C."/>
            <person name="Williamson J."/>
            <person name="Wilson K."/>
            <person name="Woghiren I.O."/>
            <person name="Woodworth J.R."/>
            <person name="Worley K.C."/>
            <person name="Wright R.A."/>
            <person name="Wu W."/>
            <person name="Young L."/>
            <person name="Zhang L."/>
            <person name="Zhang J."/>
            <person name="Zhu Y."/>
            <person name="Muzny D.M."/>
            <person name="Weinstock G."/>
            <person name="Gibbs R.A."/>
        </authorList>
    </citation>
    <scope>NUCLEOTIDE SEQUENCE [LARGE SCALE GENOMIC DNA]</scope>
    <source>
        <strain evidence="3">LSR1</strain>
    </source>
</reference>
<accession>C4WUN7</accession>
<evidence type="ECO:0000313" key="1">
    <source>
        <dbReference type="EMBL" id="BAH71607.1"/>
    </source>
</evidence>
<evidence type="ECO:0000313" key="2">
    <source>
        <dbReference type="EnsemblMetazoa" id="NP_001233075.1"/>
    </source>
</evidence>